<dbReference type="CDD" id="cd06081">
    <property type="entry name" value="KOW_Spt5_1"/>
    <property type="match status" value="1"/>
</dbReference>
<evidence type="ECO:0000256" key="5">
    <source>
        <dbReference type="ARBA" id="ARBA00023242"/>
    </source>
</evidence>
<evidence type="ECO:0000259" key="10">
    <source>
        <dbReference type="SMART" id="SM00739"/>
    </source>
</evidence>
<dbReference type="InterPro" id="IPR005100">
    <property type="entry name" value="NGN-domain"/>
</dbReference>
<feature type="compositionally biased region" description="Gly residues" evidence="8">
    <location>
        <begin position="904"/>
        <end position="933"/>
    </location>
</feature>
<feature type="compositionally biased region" description="Acidic residues" evidence="8">
    <location>
        <begin position="103"/>
        <end position="121"/>
    </location>
</feature>
<dbReference type="InterPro" id="IPR041977">
    <property type="entry name" value="KOW_Spt5_4"/>
</dbReference>
<dbReference type="Pfam" id="PF11942">
    <property type="entry name" value="Spt5_N"/>
    <property type="match status" value="1"/>
</dbReference>
<dbReference type="InterPro" id="IPR041976">
    <property type="entry name" value="KOW_Spt5_3"/>
</dbReference>
<feature type="domain" description="KOW" evidence="10">
    <location>
        <begin position="451"/>
        <end position="478"/>
    </location>
</feature>
<feature type="domain" description="KOW" evidence="10">
    <location>
        <begin position="632"/>
        <end position="658"/>
    </location>
</feature>
<dbReference type="InterPro" id="IPR039385">
    <property type="entry name" value="NGN_Euk"/>
</dbReference>
<dbReference type="Pfam" id="PF23284">
    <property type="entry name" value="KOW2_Spt5"/>
    <property type="match status" value="1"/>
</dbReference>
<evidence type="ECO:0000256" key="1">
    <source>
        <dbReference type="ARBA" id="ARBA00004123"/>
    </source>
</evidence>
<dbReference type="InterPro" id="IPR041978">
    <property type="entry name" value="KOW_Spt5_5"/>
</dbReference>
<reference evidence="11 12" key="1">
    <citation type="submission" date="2018-06" db="EMBL/GenBank/DDBJ databases">
        <title>Whole genome sequencing of Candida tropicalis (genome annotated by CSBL at Korea University).</title>
        <authorList>
            <person name="Ahn J."/>
        </authorList>
    </citation>
    <scope>NUCLEOTIDE SEQUENCE [LARGE SCALE GENOMIC DNA]</scope>
    <source>
        <strain evidence="11 12">ATCC 20962</strain>
    </source>
</reference>
<dbReference type="STRING" id="5486.A0A367YNL3"/>
<feature type="domain" description="KOW" evidence="10">
    <location>
        <begin position="507"/>
        <end position="534"/>
    </location>
</feature>
<accession>A0A367YNL3</accession>
<dbReference type="InterPro" id="IPR005824">
    <property type="entry name" value="KOW"/>
</dbReference>
<dbReference type="CDD" id="cd06083">
    <property type="entry name" value="KOW_Spt5_3"/>
    <property type="match status" value="1"/>
</dbReference>
<dbReference type="GO" id="GO:0006357">
    <property type="term" value="P:regulation of transcription by RNA polymerase II"/>
    <property type="evidence" value="ECO:0007669"/>
    <property type="project" value="InterPro"/>
</dbReference>
<evidence type="ECO:0000256" key="7">
    <source>
        <dbReference type="PIRNR" id="PIRNR036945"/>
    </source>
</evidence>
<feature type="domain" description="KOW" evidence="10">
    <location>
        <begin position="298"/>
        <end position="325"/>
    </location>
</feature>
<evidence type="ECO:0000313" key="12">
    <source>
        <dbReference type="Proteomes" id="UP000253472"/>
    </source>
</evidence>
<dbReference type="InterPro" id="IPR014722">
    <property type="entry name" value="Rib_uL2_dom2"/>
</dbReference>
<feature type="compositionally biased region" description="Polar residues" evidence="8">
    <location>
        <begin position="986"/>
        <end position="995"/>
    </location>
</feature>
<dbReference type="EMBL" id="QLNQ01000001">
    <property type="protein sequence ID" value="RCK66601.1"/>
    <property type="molecule type" value="Genomic_DNA"/>
</dbReference>
<dbReference type="GO" id="GO:0003746">
    <property type="term" value="F:translation elongation factor activity"/>
    <property type="evidence" value="ECO:0007669"/>
    <property type="project" value="UniProtKB-KW"/>
</dbReference>
<dbReference type="GO" id="GO:0032784">
    <property type="term" value="P:regulation of DNA-templated transcription elongation"/>
    <property type="evidence" value="ECO:0007669"/>
    <property type="project" value="InterPro"/>
</dbReference>
<dbReference type="InterPro" id="IPR039659">
    <property type="entry name" value="SPT5"/>
</dbReference>
<evidence type="ECO:0000259" key="9">
    <source>
        <dbReference type="SMART" id="SM00738"/>
    </source>
</evidence>
<evidence type="ECO:0000256" key="4">
    <source>
        <dbReference type="ARBA" id="ARBA00023163"/>
    </source>
</evidence>
<keyword evidence="11" id="KW-0251">Elongation factor</keyword>
<dbReference type="InterPro" id="IPR017071">
    <property type="entry name" value="TF_Spt5_eukaryote"/>
</dbReference>
<dbReference type="Pfam" id="PF23042">
    <property type="entry name" value="KOW1_SPT5"/>
    <property type="match status" value="1"/>
</dbReference>
<dbReference type="Pfam" id="PF03439">
    <property type="entry name" value="Spt5-NGN"/>
    <property type="match status" value="1"/>
</dbReference>
<dbReference type="SMART" id="SM00739">
    <property type="entry name" value="KOW"/>
    <property type="match status" value="5"/>
</dbReference>
<dbReference type="GO" id="GO:0006368">
    <property type="term" value="P:transcription elongation by RNA polymerase II"/>
    <property type="evidence" value="ECO:0007669"/>
    <property type="project" value="TreeGrafter"/>
</dbReference>
<feature type="compositionally biased region" description="Acidic residues" evidence="8">
    <location>
        <begin position="32"/>
        <end position="49"/>
    </location>
</feature>
<dbReference type="PANTHER" id="PTHR11125">
    <property type="entry name" value="SUPPRESSOR OF TY 5"/>
    <property type="match status" value="1"/>
</dbReference>
<feature type="compositionally biased region" description="Low complexity" evidence="8">
    <location>
        <begin position="821"/>
        <end position="843"/>
    </location>
</feature>
<dbReference type="InterPro" id="IPR041973">
    <property type="entry name" value="KOW_Spt5_1"/>
</dbReference>
<dbReference type="CDD" id="cd09888">
    <property type="entry name" value="NGN_Euk"/>
    <property type="match status" value="1"/>
</dbReference>
<gene>
    <name evidence="11" type="primary">SPT5_0</name>
    <name evidence="11" type="ORF">Cantr_03372</name>
</gene>
<organism evidence="11 12">
    <name type="scientific">Candida viswanathii</name>
    <dbReference type="NCBI Taxonomy" id="5486"/>
    <lineage>
        <taxon>Eukaryota</taxon>
        <taxon>Fungi</taxon>
        <taxon>Dikarya</taxon>
        <taxon>Ascomycota</taxon>
        <taxon>Saccharomycotina</taxon>
        <taxon>Pichiomycetes</taxon>
        <taxon>Debaryomycetaceae</taxon>
        <taxon>Candida/Lodderomyces clade</taxon>
        <taxon>Candida</taxon>
    </lineage>
</organism>
<feature type="compositionally biased region" description="Basic and acidic residues" evidence="8">
    <location>
        <begin position="1"/>
        <end position="12"/>
    </location>
</feature>
<dbReference type="GO" id="GO:0003729">
    <property type="term" value="F:mRNA binding"/>
    <property type="evidence" value="ECO:0007669"/>
    <property type="project" value="TreeGrafter"/>
</dbReference>
<dbReference type="CDD" id="cd06084">
    <property type="entry name" value="KOW_Spt5_4"/>
    <property type="match status" value="1"/>
</dbReference>
<comment type="caution">
    <text evidence="11">The sequence shown here is derived from an EMBL/GenBank/DDBJ whole genome shotgun (WGS) entry which is preliminary data.</text>
</comment>
<dbReference type="PIRSF" id="PIRSF036945">
    <property type="entry name" value="Spt5"/>
    <property type="match status" value="1"/>
</dbReference>
<dbReference type="Proteomes" id="UP000253472">
    <property type="component" value="Unassembled WGS sequence"/>
</dbReference>
<dbReference type="Pfam" id="PF23037">
    <property type="entry name" value="KOWx_SPT5"/>
    <property type="match status" value="1"/>
</dbReference>
<feature type="compositionally biased region" description="Basic and acidic residues" evidence="8">
    <location>
        <begin position="122"/>
        <end position="134"/>
    </location>
</feature>
<dbReference type="PANTHER" id="PTHR11125:SF7">
    <property type="entry name" value="TRANSCRIPTION ELONGATION FACTOR SPT5"/>
    <property type="match status" value="1"/>
</dbReference>
<dbReference type="Pfam" id="PF23291">
    <property type="entry name" value="KOW4_SPT5"/>
    <property type="match status" value="1"/>
</dbReference>
<dbReference type="CDD" id="cd06085">
    <property type="entry name" value="KOW_Spt5_5"/>
    <property type="match status" value="1"/>
</dbReference>
<dbReference type="SMART" id="SM00738">
    <property type="entry name" value="NGN"/>
    <property type="match status" value="1"/>
</dbReference>
<dbReference type="Gene3D" id="2.30.30.30">
    <property type="match status" value="3"/>
</dbReference>
<dbReference type="CDD" id="cd06082">
    <property type="entry name" value="KOW_Spt5_2"/>
    <property type="match status" value="1"/>
</dbReference>
<dbReference type="InterPro" id="IPR036735">
    <property type="entry name" value="NGN_dom_sf"/>
</dbReference>
<proteinExistence type="inferred from homology"/>
<dbReference type="Gene3D" id="3.30.70.940">
    <property type="entry name" value="NusG, N-terminal domain"/>
    <property type="match status" value="1"/>
</dbReference>
<sequence>MSDSEDQTRKEPGVPQEDDLTFDEEFRRAADQEEEEEGEEGEELEEDGGELQSQNQAKRPRQEDADDDNDDDGEDEDEDDEEDEDEVSNKRKRRRGANQFFDIEAEVDDEDEDDDEDDEEAEMLREEFITDDHAPIETVERVPQDDRLHRQYDNRRQQVEDEDAEKLAEELKQRYRKSHTAYRGETAASGTVSQKLLMPSINDPSIYAIRVTPGKEKELVRKLYKKKRTLERQGTPLDILTVFQRDAFTGYIYIEAKRPDAIDRALQGMVNVFMRDKLLVPVKEYPDLLKQVKTTDVEVVPGIYVRIKRGVYKGDLAVVDNLSENGLDVRCKVVPRLDYGVNDTFDKNGRRQRPKMRAQQGLFSEHKARTHDPEKLQNGTGRGHFRYRGNDYVDGFLYKDFRIQFLQTQDVHPSLEELDKLQIKTDEDGLNLAAIAATLKNNKSDGLSSTAFQPGDKVEIRRGEQAKTIGIVTEAALNEVTIKVTDSGDPKFVNQSLTVPSSDLRKIFNEGDHVRAIEGRHFDETGLVIKIDGDSVIFVSDQTREDVKVFANYLVKATDASSNVDQMKSKYDIKDLVELSSLTVGVIVKAEKNIFGILTTDGRLIDVKPSGIASKILQSRREQVSTDKQGMTIRVGDTVKELLGDKSREGAIVHIYKNSLFIKSTDVIENLGIFVANRMNVTTVSTKDAMVSKSLGPDLTSMNPNLRLPNPNALAGLKTRIGGRDKLIYKDVQVTSGSYKGLKGKVTEADDEFARIELHTKSKKIKVRKQHLNVMVHGEPVPYMRFIGAAPDERFGGPAAMPPTYNSGGRSSWGGATPSVAAGGASSWGGRRTGAPAGGASTWGGKTPAYGGAGGKTPAYGAAAGGASTWGGAGGASTWGGAGGASTWGGGNKGGASAWGGNKGGASAWGGNRGGASAWGGAKGNGSAWGGNNKGNTSAWGGANQDKGNSSKWGGNGAESAWGGNGGASAWGGAGGNNSTWGGKKGNSSAWGGNN</sequence>
<keyword evidence="4 7" id="KW-0804">Transcription</keyword>
<dbReference type="FunFam" id="3.30.70.940:FF:000005">
    <property type="entry name" value="Transcription elongation factor SPT5"/>
    <property type="match status" value="1"/>
</dbReference>
<feature type="domain" description="KOW" evidence="10">
    <location>
        <begin position="725"/>
        <end position="752"/>
    </location>
</feature>
<dbReference type="InterPro" id="IPR057936">
    <property type="entry name" value="KOWx_Spt5"/>
</dbReference>
<feature type="compositionally biased region" description="Gly residues" evidence="8">
    <location>
        <begin position="963"/>
        <end position="976"/>
    </location>
</feature>
<feature type="region of interest" description="Disordered" evidence="8">
    <location>
        <begin position="904"/>
        <end position="995"/>
    </location>
</feature>
<comment type="subcellular location">
    <subcellularLocation>
        <location evidence="1 7">Nucleus</location>
    </subcellularLocation>
</comment>
<evidence type="ECO:0000256" key="8">
    <source>
        <dbReference type="SAM" id="MobiDB-lite"/>
    </source>
</evidence>
<protein>
    <recommendedName>
        <fullName evidence="3 7">Transcription elongation factor SPT5</fullName>
    </recommendedName>
</protein>
<feature type="region of interest" description="Disordered" evidence="8">
    <location>
        <begin position="1"/>
        <end position="134"/>
    </location>
</feature>
<dbReference type="InterPro" id="IPR006645">
    <property type="entry name" value="NGN-like_dom"/>
</dbReference>
<feature type="compositionally biased region" description="Acidic residues" evidence="8">
    <location>
        <begin position="64"/>
        <end position="86"/>
    </location>
</feature>
<dbReference type="SUPFAM" id="SSF50104">
    <property type="entry name" value="Translation proteins SH3-like domain"/>
    <property type="match status" value="1"/>
</dbReference>
<dbReference type="Pfam" id="PF23290">
    <property type="entry name" value="KOW5_SPT5"/>
    <property type="match status" value="1"/>
</dbReference>
<keyword evidence="5 7" id="KW-0539">Nucleus</keyword>
<evidence type="ECO:0000256" key="3">
    <source>
        <dbReference type="ARBA" id="ARBA00020181"/>
    </source>
</evidence>
<dbReference type="AlphaFoldDB" id="A0A367YNL3"/>
<keyword evidence="12" id="KW-1185">Reference proteome</keyword>
<evidence type="ECO:0000256" key="6">
    <source>
        <dbReference type="ARBA" id="ARBA00024691"/>
    </source>
</evidence>
<name>A0A367YNL3_9ASCO</name>
<feature type="domain" description="NusG-like N-terminal" evidence="9">
    <location>
        <begin position="203"/>
        <end position="292"/>
    </location>
</feature>
<dbReference type="InterPro" id="IPR022581">
    <property type="entry name" value="Spt5_N"/>
</dbReference>
<evidence type="ECO:0000313" key="11">
    <source>
        <dbReference type="EMBL" id="RCK66601.1"/>
    </source>
</evidence>
<dbReference type="GO" id="GO:0032044">
    <property type="term" value="C:DSIF complex"/>
    <property type="evidence" value="ECO:0007669"/>
    <property type="project" value="TreeGrafter"/>
</dbReference>
<comment type="similarity">
    <text evidence="2 7">Belongs to the SPT5 family.</text>
</comment>
<comment type="function">
    <text evidence="6 7">The SPT4-SPT5 complex mediates both activation and inhibition of transcription elongation, and plays a role in pre-mRNA processing. This complex seems to be important for the stability of the RNA polymerase II elongation machinery on the chromatin template but not for the inherent ability of this machinery to translocate down the gene.</text>
</comment>
<dbReference type="OrthoDB" id="28901at2759"/>
<dbReference type="InterPro" id="IPR008991">
    <property type="entry name" value="Translation_prot_SH3-like_sf"/>
</dbReference>
<evidence type="ECO:0000256" key="2">
    <source>
        <dbReference type="ARBA" id="ARBA00006956"/>
    </source>
</evidence>
<keyword evidence="11" id="KW-0648">Protein biosynthesis</keyword>
<dbReference type="InterPro" id="IPR041975">
    <property type="entry name" value="KOW_Spt5_2"/>
</dbReference>
<feature type="region of interest" description="Disordered" evidence="8">
    <location>
        <begin position="808"/>
        <end position="843"/>
    </location>
</feature>